<dbReference type="Proteomes" id="UP000236161">
    <property type="component" value="Unassembled WGS sequence"/>
</dbReference>
<proteinExistence type="predicted"/>
<accession>A0A2I0BAL3</accession>
<evidence type="ECO:0000256" key="1">
    <source>
        <dbReference type="SAM" id="MobiDB-lite"/>
    </source>
</evidence>
<reference evidence="2 3" key="1">
    <citation type="journal article" date="2017" name="Nature">
        <title>The Apostasia genome and the evolution of orchids.</title>
        <authorList>
            <person name="Zhang G.Q."/>
            <person name="Liu K.W."/>
            <person name="Li Z."/>
            <person name="Lohaus R."/>
            <person name="Hsiao Y.Y."/>
            <person name="Niu S.C."/>
            <person name="Wang J.Y."/>
            <person name="Lin Y.C."/>
            <person name="Xu Q."/>
            <person name="Chen L.J."/>
            <person name="Yoshida K."/>
            <person name="Fujiwara S."/>
            <person name="Wang Z.W."/>
            <person name="Zhang Y.Q."/>
            <person name="Mitsuda N."/>
            <person name="Wang M."/>
            <person name="Liu G.H."/>
            <person name="Pecoraro L."/>
            <person name="Huang H.X."/>
            <person name="Xiao X.J."/>
            <person name="Lin M."/>
            <person name="Wu X.Y."/>
            <person name="Wu W.L."/>
            <person name="Chen Y.Y."/>
            <person name="Chang S.B."/>
            <person name="Sakamoto S."/>
            <person name="Ohme-Takagi M."/>
            <person name="Yagi M."/>
            <person name="Zeng S.J."/>
            <person name="Shen C.Y."/>
            <person name="Yeh C.M."/>
            <person name="Luo Y.B."/>
            <person name="Tsai W.C."/>
            <person name="Van de Peer Y."/>
            <person name="Liu Z.J."/>
        </authorList>
    </citation>
    <scope>NUCLEOTIDE SEQUENCE [LARGE SCALE GENOMIC DNA]</scope>
    <source>
        <strain evidence="3">cv. Shenzhen</strain>
        <tissue evidence="2">Stem</tissue>
    </source>
</reference>
<gene>
    <name evidence="2" type="ORF">AXF42_Ash016857</name>
</gene>
<evidence type="ECO:0000313" key="3">
    <source>
        <dbReference type="Proteomes" id="UP000236161"/>
    </source>
</evidence>
<evidence type="ECO:0000313" key="2">
    <source>
        <dbReference type="EMBL" id="PKA64826.1"/>
    </source>
</evidence>
<keyword evidence="3" id="KW-1185">Reference proteome</keyword>
<protein>
    <submittedName>
        <fullName evidence="2">Uncharacterized protein</fullName>
    </submittedName>
</protein>
<name>A0A2I0BAL3_9ASPA</name>
<dbReference type="OrthoDB" id="620544at2759"/>
<feature type="region of interest" description="Disordered" evidence="1">
    <location>
        <begin position="59"/>
        <end position="111"/>
    </location>
</feature>
<dbReference type="AlphaFoldDB" id="A0A2I0BAL3"/>
<feature type="compositionally biased region" description="Polar residues" evidence="1">
    <location>
        <begin position="64"/>
        <end position="77"/>
    </location>
</feature>
<organism evidence="2 3">
    <name type="scientific">Apostasia shenzhenica</name>
    <dbReference type="NCBI Taxonomy" id="1088818"/>
    <lineage>
        <taxon>Eukaryota</taxon>
        <taxon>Viridiplantae</taxon>
        <taxon>Streptophyta</taxon>
        <taxon>Embryophyta</taxon>
        <taxon>Tracheophyta</taxon>
        <taxon>Spermatophyta</taxon>
        <taxon>Magnoliopsida</taxon>
        <taxon>Liliopsida</taxon>
        <taxon>Asparagales</taxon>
        <taxon>Orchidaceae</taxon>
        <taxon>Apostasioideae</taxon>
        <taxon>Apostasia</taxon>
    </lineage>
</organism>
<sequence length="128" mass="14150">MLWKAEPSGSGYDVCKRETRLVIVDDDRGLRCDDKSRGEIAIICEDILSLKQKVDNPIPLGKSLPSSSWSFGRSSVNSSAYRSPSSTSSTNINKEVPEKNEQPENTSNGENLLAKLAKTSLDDWVELF</sequence>
<dbReference type="EMBL" id="KZ451900">
    <property type="protein sequence ID" value="PKA64826.1"/>
    <property type="molecule type" value="Genomic_DNA"/>
</dbReference>
<feature type="compositionally biased region" description="Low complexity" evidence="1">
    <location>
        <begin position="78"/>
        <end position="89"/>
    </location>
</feature>